<keyword evidence="7" id="KW-1133">Transmembrane helix</keyword>
<evidence type="ECO:0000256" key="9">
    <source>
        <dbReference type="ARBA" id="ARBA00023180"/>
    </source>
</evidence>
<dbReference type="GO" id="GO:0008375">
    <property type="term" value="F:acetylglucosaminyltransferase activity"/>
    <property type="evidence" value="ECO:0007669"/>
    <property type="project" value="TreeGrafter"/>
</dbReference>
<protein>
    <recommendedName>
        <fullName evidence="13">Glucosaminyl (N-acetyl) transferase 2 (I blood group)</fullName>
    </recommendedName>
</protein>
<evidence type="ECO:0000256" key="3">
    <source>
        <dbReference type="ARBA" id="ARBA00022676"/>
    </source>
</evidence>
<sequence length="357" mass="40190">MYGEGGVWVCVRACVHIFVRYGWVYVCVSCVCMGVSVYVGGYGGICGGMRVYVCGELVVRWGYMWGCKGVYAGGGCGDYVSRSRYVTRPLSAEEAAFPLAYALALHKDFATFERLFRAIYAPQNLYCLHVDRKAPSAFQRAVAGLAACFPNTFVASRAEHVVYAGISRLRADLRCLQDLAGSAVPWRYLLNTCGQDFPLRTNLEVVRYLRGWQGHSLTPGNLPPPHAWIRTRYVYREHLGNATDAAAAWAVVRTPRRKAPPPRNLTIYFGSAYVALTRPFVEFVLRDPRATELLAWSQDTYSPDEHFWVTLNRIPGRATHLRAHTFCTITLSGHTKPLHRGTMQRRCHNLCFYRQGN</sequence>
<evidence type="ECO:0000313" key="12">
    <source>
        <dbReference type="Proteomes" id="UP000594220"/>
    </source>
</evidence>
<comment type="similarity">
    <text evidence="10">Belongs to the glycosyltransferase 14 family.</text>
</comment>
<evidence type="ECO:0008006" key="13">
    <source>
        <dbReference type="Google" id="ProtNLM"/>
    </source>
</evidence>
<keyword evidence="5" id="KW-0812">Transmembrane</keyword>
<reference evidence="11" key="1">
    <citation type="submission" date="2025-08" db="UniProtKB">
        <authorList>
            <consortium name="Ensembl"/>
        </authorList>
    </citation>
    <scope>IDENTIFICATION</scope>
</reference>
<evidence type="ECO:0000256" key="6">
    <source>
        <dbReference type="ARBA" id="ARBA00022968"/>
    </source>
</evidence>
<comment type="pathway">
    <text evidence="2">Protein modification; protein glycosylation.</text>
</comment>
<dbReference type="Proteomes" id="UP000594220">
    <property type="component" value="Unplaced"/>
</dbReference>
<dbReference type="Pfam" id="PF02485">
    <property type="entry name" value="Branch"/>
    <property type="match status" value="1"/>
</dbReference>
<comment type="subcellular location">
    <subcellularLocation>
        <location evidence="1">Golgi apparatus membrane</location>
        <topology evidence="1">Single-pass type II membrane protein</topology>
    </subcellularLocation>
</comment>
<dbReference type="Ensembl" id="ENSCPRT00005003156.1">
    <property type="protein sequence ID" value="ENSCPRP00005002699.1"/>
    <property type="gene ID" value="ENSCPRG00005001967.1"/>
</dbReference>
<keyword evidence="9" id="KW-0325">Glycoprotein</keyword>
<dbReference type="GO" id="GO:0000139">
    <property type="term" value="C:Golgi membrane"/>
    <property type="evidence" value="ECO:0007669"/>
    <property type="project" value="UniProtKB-SubCell"/>
</dbReference>
<evidence type="ECO:0000256" key="7">
    <source>
        <dbReference type="ARBA" id="ARBA00022989"/>
    </source>
</evidence>
<evidence type="ECO:0000256" key="1">
    <source>
        <dbReference type="ARBA" id="ARBA00004323"/>
    </source>
</evidence>
<dbReference type="PANTHER" id="PTHR19297:SF183">
    <property type="entry name" value="N-ACETYLLACTOSAMINIDE BETA-1,6-N-ACETYLGLUCOSAMINYL-TRANSFERASE"/>
    <property type="match status" value="1"/>
</dbReference>
<name>A0A7M4E0W6_CROPO</name>
<organism evidence="11 12">
    <name type="scientific">Crocodylus porosus</name>
    <name type="common">Saltwater crocodile</name>
    <name type="synonym">Estuarine crocodile</name>
    <dbReference type="NCBI Taxonomy" id="8502"/>
    <lineage>
        <taxon>Eukaryota</taxon>
        <taxon>Metazoa</taxon>
        <taxon>Chordata</taxon>
        <taxon>Craniata</taxon>
        <taxon>Vertebrata</taxon>
        <taxon>Euteleostomi</taxon>
        <taxon>Archelosauria</taxon>
        <taxon>Archosauria</taxon>
        <taxon>Crocodylia</taxon>
        <taxon>Longirostres</taxon>
        <taxon>Crocodylidae</taxon>
        <taxon>Crocodylus</taxon>
    </lineage>
</organism>
<proteinExistence type="inferred from homology"/>
<dbReference type="InterPro" id="IPR003406">
    <property type="entry name" value="Glyco_trans_14"/>
</dbReference>
<dbReference type="OMA" id="HAWIRTR"/>
<evidence type="ECO:0000256" key="8">
    <source>
        <dbReference type="ARBA" id="ARBA00023136"/>
    </source>
</evidence>
<evidence type="ECO:0000256" key="10">
    <source>
        <dbReference type="ARBA" id="ARBA00038150"/>
    </source>
</evidence>
<keyword evidence="8" id="KW-0472">Membrane</keyword>
<evidence type="ECO:0000256" key="4">
    <source>
        <dbReference type="ARBA" id="ARBA00022679"/>
    </source>
</evidence>
<keyword evidence="6" id="KW-0735">Signal-anchor</keyword>
<accession>A0A7M4E0W6</accession>
<evidence type="ECO:0000313" key="11">
    <source>
        <dbReference type="Ensembl" id="ENSCPRP00005002699.1"/>
    </source>
</evidence>
<reference evidence="11" key="2">
    <citation type="submission" date="2025-09" db="UniProtKB">
        <authorList>
            <consortium name="Ensembl"/>
        </authorList>
    </citation>
    <scope>IDENTIFICATION</scope>
</reference>
<dbReference type="GeneTree" id="ENSGT00940000156849"/>
<keyword evidence="12" id="KW-1185">Reference proteome</keyword>
<evidence type="ECO:0000256" key="5">
    <source>
        <dbReference type="ARBA" id="ARBA00022692"/>
    </source>
</evidence>
<evidence type="ECO:0000256" key="2">
    <source>
        <dbReference type="ARBA" id="ARBA00004922"/>
    </source>
</evidence>
<dbReference type="AlphaFoldDB" id="A0A7M4E0W6"/>
<keyword evidence="4" id="KW-0808">Transferase</keyword>
<keyword evidence="3" id="KW-0328">Glycosyltransferase</keyword>
<dbReference type="PANTHER" id="PTHR19297">
    <property type="entry name" value="GLYCOSYLTRANSFERASE 14 FAMILY MEMBER"/>
    <property type="match status" value="1"/>
</dbReference>
<dbReference type="GO" id="GO:0007179">
    <property type="term" value="P:transforming growth factor beta receptor signaling pathway"/>
    <property type="evidence" value="ECO:0007669"/>
    <property type="project" value="TreeGrafter"/>
</dbReference>